<reference evidence="4 5" key="1">
    <citation type="submission" date="2016-07" db="EMBL/GenBank/DDBJ databases">
        <title>Pervasive Adenine N6-methylation of Active Genes in Fungi.</title>
        <authorList>
            <consortium name="DOE Joint Genome Institute"/>
            <person name="Mondo S.J."/>
            <person name="Dannebaum R.O."/>
            <person name="Kuo R.C."/>
            <person name="Labutti K."/>
            <person name="Haridas S."/>
            <person name="Kuo A."/>
            <person name="Salamov A."/>
            <person name="Ahrendt S.R."/>
            <person name="Lipzen A."/>
            <person name="Sullivan W."/>
            <person name="Andreopoulos W.B."/>
            <person name="Clum A."/>
            <person name="Lindquist E."/>
            <person name="Daum C."/>
            <person name="Ramamoorthy G.K."/>
            <person name="Gryganskyi A."/>
            <person name="Culley D."/>
            <person name="Magnuson J.K."/>
            <person name="James T.Y."/>
            <person name="O'Malley M.A."/>
            <person name="Stajich J.E."/>
            <person name="Spatafora J.W."/>
            <person name="Visel A."/>
            <person name="Grigoriev I.V."/>
        </authorList>
    </citation>
    <scope>NUCLEOTIDE SEQUENCE [LARGE SCALE GENOMIC DNA]</scope>
    <source>
        <strain evidence="4 5">NRRL 1336</strain>
    </source>
</reference>
<comment type="function">
    <text evidence="1">Involved in endocytosis.</text>
</comment>
<evidence type="ECO:0000256" key="1">
    <source>
        <dbReference type="ARBA" id="ARBA00002550"/>
    </source>
</evidence>
<dbReference type="Gene3D" id="1.25.40.10">
    <property type="entry name" value="Tetratricopeptide repeat domain"/>
    <property type="match status" value="2"/>
</dbReference>
<feature type="compositionally biased region" description="Low complexity" evidence="3">
    <location>
        <begin position="884"/>
        <end position="897"/>
    </location>
</feature>
<dbReference type="STRING" id="90262.A0A1X2I233"/>
<feature type="region of interest" description="Disordered" evidence="3">
    <location>
        <begin position="701"/>
        <end position="819"/>
    </location>
</feature>
<comment type="caution">
    <text evidence="4">The sequence shown here is derived from an EMBL/GenBank/DDBJ whole genome shotgun (WGS) entry which is preliminary data.</text>
</comment>
<dbReference type="PANTHER" id="PTHR23083">
    <property type="entry name" value="TETRATRICOPEPTIDE REPEAT PROTEIN, TPR"/>
    <property type="match status" value="1"/>
</dbReference>
<dbReference type="SUPFAM" id="SSF48452">
    <property type="entry name" value="TPR-like"/>
    <property type="match status" value="2"/>
</dbReference>
<dbReference type="OrthoDB" id="29013at2759"/>
<dbReference type="SMART" id="SM00028">
    <property type="entry name" value="TPR"/>
    <property type="match status" value="3"/>
</dbReference>
<protein>
    <submittedName>
        <fullName evidence="4">Uncharacterized protein</fullName>
    </submittedName>
</protein>
<dbReference type="InterPro" id="IPR051722">
    <property type="entry name" value="Endocytosis_PI4K-reg_protein"/>
</dbReference>
<dbReference type="InterPro" id="IPR019734">
    <property type="entry name" value="TPR_rpt"/>
</dbReference>
<gene>
    <name evidence="4" type="ORF">BCR42DRAFT_472194</name>
</gene>
<feature type="compositionally biased region" description="Polar residues" evidence="3">
    <location>
        <begin position="781"/>
        <end position="807"/>
    </location>
</feature>
<evidence type="ECO:0000313" key="5">
    <source>
        <dbReference type="Proteomes" id="UP000193560"/>
    </source>
</evidence>
<evidence type="ECO:0000256" key="3">
    <source>
        <dbReference type="SAM" id="MobiDB-lite"/>
    </source>
</evidence>
<proteinExistence type="inferred from homology"/>
<keyword evidence="5" id="KW-1185">Reference proteome</keyword>
<name>A0A1X2I233_9FUNG</name>
<comment type="similarity">
    <text evidence="2">Belongs to the YPP1 family.</text>
</comment>
<dbReference type="AlphaFoldDB" id="A0A1X2I233"/>
<accession>A0A1X2I233</accession>
<evidence type="ECO:0000256" key="2">
    <source>
        <dbReference type="ARBA" id="ARBA00038251"/>
    </source>
</evidence>
<dbReference type="Proteomes" id="UP000193560">
    <property type="component" value="Unassembled WGS sequence"/>
</dbReference>
<organism evidence="4 5">
    <name type="scientific">Absidia repens</name>
    <dbReference type="NCBI Taxonomy" id="90262"/>
    <lineage>
        <taxon>Eukaryota</taxon>
        <taxon>Fungi</taxon>
        <taxon>Fungi incertae sedis</taxon>
        <taxon>Mucoromycota</taxon>
        <taxon>Mucoromycotina</taxon>
        <taxon>Mucoromycetes</taxon>
        <taxon>Mucorales</taxon>
        <taxon>Cunninghamellaceae</taxon>
        <taxon>Absidia</taxon>
    </lineage>
</organism>
<dbReference type="EMBL" id="MCGE01000034">
    <property type="protein sequence ID" value="ORZ07691.1"/>
    <property type="molecule type" value="Genomic_DNA"/>
</dbReference>
<dbReference type="PANTHER" id="PTHR23083:SF464">
    <property type="entry name" value="TETRATRICOPEPTIDE REPEAT DOMAIN 7, ISOFORM A"/>
    <property type="match status" value="1"/>
</dbReference>
<evidence type="ECO:0000313" key="4">
    <source>
        <dbReference type="EMBL" id="ORZ07691.1"/>
    </source>
</evidence>
<sequence>MLFTSSSKISQILEEIDTARCKGRWKAIPNLARRYVKYNPEGTGLEQLVLAEATLVQLGETKKSWDSKEVQPIQDQLQTVFELTDNTSEEHKESAKVVLARLFFGCQEYDQTLALLDGISLLNNQSSGYSFILYYQSMAIKAMSMEMMGDTQASLQTYEYISTLLDGRLPINELTLLEWAEQALYRVNQLLRNQSFSFMVDQGTVLEFMRSYHRTTCYQPVSWRTERRLDISLQMIKLLSQLYQSDEYIPYGMVDITELTDAQLRRKAFVDEITQLYTVCEHLLHETTSFPSSGESNTLILDMVESLANDLNVIMETTEDWRGFKEVLEWALEKTFNSPPILRLLFLACFQLGEYEEAQHALQSYLQSVGLVSYDRLESLKDGVALAQDIHGRYIPLLQSLPQQHQHLSNSTIRNKNSINNKQQDTDDEHVTLQLEVLLVSIKMFCKELEMGTKAVDMANMALALIQTSELVAFNPQLESQVYRSSGAAYGLLASQIVDSEQRPKYHEKALSLLQQANSILPDSWETHYYLAYQYASVRNIDLAIQSIRHSLDLNMSHVASWHLLALALSCSGQKDHSQALEIATIGLESGNDITNSRISLYEQHEQQLLLNMTYSKLVNVTKGSQKALEEHASLIKLYGKWLVEGSTTDPIDFALVDYGVNGGVDESEHAWHGRTSYGDDDKVPRKLVVSGSFGNSPSIVFSSHNHDTTSTHSTLQVPSTNTTSKSLRRRSASSSMINNFTVSGNGSETNLTNTESASVYTPSLSDNSTSKNDTLDLKSPNGSTPSTIPQRNPSLRKYASNSTLKPTGSGQSSHHHWHGIHLFPSRSTNRKYAVAQNNDNDAHSTTTTPMNISVSNDSLSRQTSFLVNGKPNSRYNSAYSIQSSTSTGPTGTATPSSLHDSINTVQTASLPMTTLPSLLIPKKQRPVMTTRGYLRHQRQHARLCELWLMSAEWYLELSESNEAIKAISEAQTACSDHPDIWCLVGQLNAQKQPSGLFGNERKLENSASPIQFFEKGLLLDPNHVGCQLGLAKLYMEQQDLCLAEGILTSLTQGFGWQSSEAWYLLGQLYRQTNRQQQTKGSLFYALDLESSRPIQPFSILPRMV</sequence>
<feature type="region of interest" description="Disordered" evidence="3">
    <location>
        <begin position="878"/>
        <end position="897"/>
    </location>
</feature>
<feature type="compositionally biased region" description="Polar residues" evidence="3">
    <location>
        <begin position="737"/>
        <end position="773"/>
    </location>
</feature>
<dbReference type="InterPro" id="IPR011990">
    <property type="entry name" value="TPR-like_helical_dom_sf"/>
</dbReference>